<dbReference type="PANTHER" id="PTHR30055:SF234">
    <property type="entry name" value="HTH-TYPE TRANSCRIPTIONAL REGULATOR BETI"/>
    <property type="match status" value="1"/>
</dbReference>
<evidence type="ECO:0000256" key="3">
    <source>
        <dbReference type="ARBA" id="ARBA00023163"/>
    </source>
</evidence>
<feature type="signal peptide" evidence="6">
    <location>
        <begin position="1"/>
        <end position="27"/>
    </location>
</feature>
<proteinExistence type="predicted"/>
<comment type="caution">
    <text evidence="8">The sequence shown here is derived from an EMBL/GenBank/DDBJ whole genome shotgun (WGS) entry which is preliminary data.</text>
</comment>
<keyword evidence="3" id="KW-0804">Transcription</keyword>
<dbReference type="AlphaFoldDB" id="A0A918QJD5"/>
<dbReference type="GO" id="GO:0003700">
    <property type="term" value="F:DNA-binding transcription factor activity"/>
    <property type="evidence" value="ECO:0007669"/>
    <property type="project" value="TreeGrafter"/>
</dbReference>
<evidence type="ECO:0000313" key="9">
    <source>
        <dbReference type="Proteomes" id="UP000634660"/>
    </source>
</evidence>
<sequence length="302" mass="30686">MKRSTTAPAVPPATAAPAAPAVPSATAAPAAPAVPSATAAPAAPAVPSATAAPAAPAVPSATAAPAATAVPSATAAPIAPAVPPATAGATTPGCPAVPRPRADAVRNRERILAAAREVFVEFGPGAPFDEVARRAGIGNATLYRHFPDRDALVHHVVLYVMDGVASEAEATLAEEPDAFAALCRFTHAAADERIGALCPMLADDFDRDHPELVAAREALEAVIERLLATGQDAGLIRTDIGVGDLTLALSQLSRPLPGTGCLDADRFVHRHLQLFLDGLRAPARSVLPGAAATLEDLRRKTM</sequence>
<dbReference type="InterPro" id="IPR001647">
    <property type="entry name" value="HTH_TetR"/>
</dbReference>
<reference evidence="8" key="2">
    <citation type="submission" date="2020-09" db="EMBL/GenBank/DDBJ databases">
        <authorList>
            <person name="Sun Q."/>
            <person name="Ohkuma M."/>
        </authorList>
    </citation>
    <scope>NUCLEOTIDE SEQUENCE</scope>
    <source>
        <strain evidence="8">JCM 4834</strain>
    </source>
</reference>
<feature type="chain" id="PRO_5037918829" description="HTH tetR-type domain-containing protein" evidence="6">
    <location>
        <begin position="28"/>
        <end position="302"/>
    </location>
</feature>
<dbReference type="Gene3D" id="1.10.357.10">
    <property type="entry name" value="Tetracycline Repressor, domain 2"/>
    <property type="match status" value="1"/>
</dbReference>
<evidence type="ECO:0000313" key="8">
    <source>
        <dbReference type="EMBL" id="GGZ49808.1"/>
    </source>
</evidence>
<reference evidence="8" key="1">
    <citation type="journal article" date="2014" name="Int. J. Syst. Evol. Microbiol.">
        <title>Complete genome sequence of Corynebacterium casei LMG S-19264T (=DSM 44701T), isolated from a smear-ripened cheese.</title>
        <authorList>
            <consortium name="US DOE Joint Genome Institute (JGI-PGF)"/>
            <person name="Walter F."/>
            <person name="Albersmeier A."/>
            <person name="Kalinowski J."/>
            <person name="Ruckert C."/>
        </authorList>
    </citation>
    <scope>NUCLEOTIDE SEQUENCE</scope>
    <source>
        <strain evidence="8">JCM 4834</strain>
    </source>
</reference>
<dbReference type="Pfam" id="PF21597">
    <property type="entry name" value="TetR_C_43"/>
    <property type="match status" value="1"/>
</dbReference>
<dbReference type="SUPFAM" id="SSF46689">
    <property type="entry name" value="Homeodomain-like"/>
    <property type="match status" value="1"/>
</dbReference>
<dbReference type="InterPro" id="IPR049445">
    <property type="entry name" value="TetR_SbtR-like_C"/>
</dbReference>
<dbReference type="PANTHER" id="PTHR30055">
    <property type="entry name" value="HTH-TYPE TRANSCRIPTIONAL REGULATOR RUTR"/>
    <property type="match status" value="1"/>
</dbReference>
<evidence type="ECO:0000256" key="1">
    <source>
        <dbReference type="ARBA" id="ARBA00023015"/>
    </source>
</evidence>
<organism evidence="8 9">
    <name type="scientific">Streptomyces subrutilus</name>
    <dbReference type="NCBI Taxonomy" id="36818"/>
    <lineage>
        <taxon>Bacteria</taxon>
        <taxon>Bacillati</taxon>
        <taxon>Actinomycetota</taxon>
        <taxon>Actinomycetes</taxon>
        <taxon>Kitasatosporales</taxon>
        <taxon>Streptomycetaceae</taxon>
        <taxon>Streptomyces</taxon>
    </lineage>
</organism>
<dbReference type="Pfam" id="PF00440">
    <property type="entry name" value="TetR_N"/>
    <property type="match status" value="1"/>
</dbReference>
<evidence type="ECO:0000256" key="5">
    <source>
        <dbReference type="SAM" id="MobiDB-lite"/>
    </source>
</evidence>
<evidence type="ECO:0000256" key="6">
    <source>
        <dbReference type="SAM" id="SignalP"/>
    </source>
</evidence>
<dbReference type="InterPro" id="IPR009057">
    <property type="entry name" value="Homeodomain-like_sf"/>
</dbReference>
<dbReference type="SUPFAM" id="SSF48498">
    <property type="entry name" value="Tetracyclin repressor-like, C-terminal domain"/>
    <property type="match status" value="1"/>
</dbReference>
<evidence type="ECO:0000256" key="2">
    <source>
        <dbReference type="ARBA" id="ARBA00023125"/>
    </source>
</evidence>
<feature type="domain" description="HTH tetR-type" evidence="7">
    <location>
        <begin position="105"/>
        <end position="164"/>
    </location>
</feature>
<accession>A0A918QJD5</accession>
<dbReference type="Proteomes" id="UP000634660">
    <property type="component" value="Unassembled WGS sequence"/>
</dbReference>
<keyword evidence="6" id="KW-0732">Signal</keyword>
<name>A0A918QJD5_9ACTN</name>
<evidence type="ECO:0000259" key="7">
    <source>
        <dbReference type="PROSITE" id="PS50977"/>
    </source>
</evidence>
<feature type="region of interest" description="Disordered" evidence="5">
    <location>
        <begin position="1"/>
        <end position="34"/>
    </location>
</feature>
<evidence type="ECO:0000256" key="4">
    <source>
        <dbReference type="PROSITE-ProRule" id="PRU00335"/>
    </source>
</evidence>
<dbReference type="PROSITE" id="PS50977">
    <property type="entry name" value="HTH_TETR_2"/>
    <property type="match status" value="1"/>
</dbReference>
<gene>
    <name evidence="8" type="ORF">GCM10010371_06460</name>
</gene>
<feature type="DNA-binding region" description="H-T-H motif" evidence="4">
    <location>
        <begin position="127"/>
        <end position="146"/>
    </location>
</feature>
<keyword evidence="1" id="KW-0805">Transcription regulation</keyword>
<dbReference type="InterPro" id="IPR050109">
    <property type="entry name" value="HTH-type_TetR-like_transc_reg"/>
</dbReference>
<dbReference type="InterPro" id="IPR036271">
    <property type="entry name" value="Tet_transcr_reg_TetR-rel_C_sf"/>
</dbReference>
<protein>
    <recommendedName>
        <fullName evidence="7">HTH tetR-type domain-containing protein</fullName>
    </recommendedName>
</protein>
<dbReference type="PRINTS" id="PR00455">
    <property type="entry name" value="HTHTETR"/>
</dbReference>
<dbReference type="GO" id="GO:0000976">
    <property type="term" value="F:transcription cis-regulatory region binding"/>
    <property type="evidence" value="ECO:0007669"/>
    <property type="project" value="TreeGrafter"/>
</dbReference>
<dbReference type="EMBL" id="BMVX01000002">
    <property type="protein sequence ID" value="GGZ49808.1"/>
    <property type="molecule type" value="Genomic_DNA"/>
</dbReference>
<keyword evidence="2 4" id="KW-0238">DNA-binding</keyword>